<evidence type="ECO:0000313" key="2">
    <source>
        <dbReference type="EMBL" id="OHA14656.1"/>
    </source>
</evidence>
<dbReference type="InterPro" id="IPR036388">
    <property type="entry name" value="WH-like_DNA-bd_sf"/>
</dbReference>
<proteinExistence type="predicted"/>
<dbReference type="SUPFAM" id="SSF46785">
    <property type="entry name" value="Winged helix' DNA-binding domain"/>
    <property type="match status" value="1"/>
</dbReference>
<dbReference type="Gene3D" id="1.10.10.10">
    <property type="entry name" value="Winged helix-like DNA-binding domain superfamily/Winged helix DNA-binding domain"/>
    <property type="match status" value="1"/>
</dbReference>
<name>A0A1G2LSQ3_9BACT</name>
<organism evidence="2 3">
    <name type="scientific">Candidatus Sungbacteria bacterium RIFCSPLOWO2_12_FULL_41_11</name>
    <dbReference type="NCBI Taxonomy" id="1802286"/>
    <lineage>
        <taxon>Bacteria</taxon>
        <taxon>Candidatus Sungiibacteriota</taxon>
    </lineage>
</organism>
<dbReference type="InterPro" id="IPR036390">
    <property type="entry name" value="WH_DNA-bd_sf"/>
</dbReference>
<sequence length="239" mass="27039">MKKTSFLQPFGLDKKTELVYRALLSLADASVSTIARRAGIKRTSAYHILENLAAMGLVTTYIERGVRRFVAEHPSRLKTFFERQVIMAERIIPELTKEISKSRLAPSIRVFEGKDAIKSMSEEGLKTKEKIILSIGSAKHLTELLGGKYGWGKRRREAGIFQKALRFANDDIIDSPSRLHDVRLLPDSFIFPGYIIIFDNSVGIIPCEEPARGILITSRNFSIMMKSFFEVLWKVSSDV</sequence>
<protein>
    <recommendedName>
        <fullName evidence="1">Transcription regulator TrmB N-terminal domain-containing protein</fullName>
    </recommendedName>
</protein>
<evidence type="ECO:0000313" key="3">
    <source>
        <dbReference type="Proteomes" id="UP000177171"/>
    </source>
</evidence>
<evidence type="ECO:0000259" key="1">
    <source>
        <dbReference type="Pfam" id="PF01978"/>
    </source>
</evidence>
<dbReference type="PANTHER" id="PTHR34293">
    <property type="entry name" value="HTH-TYPE TRANSCRIPTIONAL REGULATOR TRMBL2"/>
    <property type="match status" value="1"/>
</dbReference>
<dbReference type="PANTHER" id="PTHR34293:SF1">
    <property type="entry name" value="HTH-TYPE TRANSCRIPTIONAL REGULATOR TRMBL2"/>
    <property type="match status" value="1"/>
</dbReference>
<feature type="domain" description="Transcription regulator TrmB N-terminal" evidence="1">
    <location>
        <begin position="7"/>
        <end position="62"/>
    </location>
</feature>
<reference evidence="2 3" key="1">
    <citation type="journal article" date="2016" name="Nat. Commun.">
        <title>Thousands of microbial genomes shed light on interconnected biogeochemical processes in an aquifer system.</title>
        <authorList>
            <person name="Anantharaman K."/>
            <person name="Brown C.T."/>
            <person name="Hug L.A."/>
            <person name="Sharon I."/>
            <person name="Castelle C.J."/>
            <person name="Probst A.J."/>
            <person name="Thomas B.C."/>
            <person name="Singh A."/>
            <person name="Wilkins M.J."/>
            <person name="Karaoz U."/>
            <person name="Brodie E.L."/>
            <person name="Williams K.H."/>
            <person name="Hubbard S.S."/>
            <person name="Banfield J.F."/>
        </authorList>
    </citation>
    <scope>NUCLEOTIDE SEQUENCE [LARGE SCALE GENOMIC DNA]</scope>
</reference>
<comment type="caution">
    <text evidence="2">The sequence shown here is derived from an EMBL/GenBank/DDBJ whole genome shotgun (WGS) entry which is preliminary data.</text>
</comment>
<dbReference type="EMBL" id="MHQY01000005">
    <property type="protein sequence ID" value="OHA14656.1"/>
    <property type="molecule type" value="Genomic_DNA"/>
</dbReference>
<accession>A0A1G2LSQ3</accession>
<dbReference type="InterPro" id="IPR002831">
    <property type="entry name" value="Tscrpt_reg_TrmB_N"/>
</dbReference>
<dbReference type="Pfam" id="PF01978">
    <property type="entry name" value="TrmB"/>
    <property type="match status" value="1"/>
</dbReference>
<dbReference type="Proteomes" id="UP000177171">
    <property type="component" value="Unassembled WGS sequence"/>
</dbReference>
<dbReference type="InterPro" id="IPR051797">
    <property type="entry name" value="TrmB-like"/>
</dbReference>
<dbReference type="AlphaFoldDB" id="A0A1G2LSQ3"/>
<gene>
    <name evidence="2" type="ORF">A3G49_05755</name>
</gene>